<feature type="compositionally biased region" description="Basic and acidic residues" evidence="1">
    <location>
        <begin position="69"/>
        <end position="86"/>
    </location>
</feature>
<sequence length="157" mass="17984">MQREVLPEADGYEFKVEPLTDPEGEGGETERGQSVPTPPEPLASPSRENTIAQEEDTVQPPERPCVKKTLKEDNWLEPQAAREKVIPNETIEEEVDTTRKEDLSEGELQGDRKLKRKRVANRRYAGPEWAYATSAEWQQEFLAFCFDREIPGQYYGT</sequence>
<evidence type="ECO:0000313" key="2">
    <source>
        <dbReference type="EMBL" id="KAJ1151534.1"/>
    </source>
</evidence>
<reference evidence="2" key="1">
    <citation type="journal article" date="2022" name="bioRxiv">
        <title>Sequencing and chromosome-scale assembly of the giantPleurodeles waltlgenome.</title>
        <authorList>
            <person name="Brown T."/>
            <person name="Elewa A."/>
            <person name="Iarovenko S."/>
            <person name="Subramanian E."/>
            <person name="Araus A.J."/>
            <person name="Petzold A."/>
            <person name="Susuki M."/>
            <person name="Suzuki K.-i.T."/>
            <person name="Hayashi T."/>
            <person name="Toyoda A."/>
            <person name="Oliveira C."/>
            <person name="Osipova E."/>
            <person name="Leigh N.D."/>
            <person name="Simon A."/>
            <person name="Yun M.H."/>
        </authorList>
    </citation>
    <scope>NUCLEOTIDE SEQUENCE</scope>
    <source>
        <strain evidence="2">20211129_DDA</strain>
        <tissue evidence="2">Liver</tissue>
    </source>
</reference>
<protein>
    <submittedName>
        <fullName evidence="2">Uncharacterized protein</fullName>
    </submittedName>
</protein>
<dbReference type="Proteomes" id="UP001066276">
    <property type="component" value="Chromosome 5"/>
</dbReference>
<evidence type="ECO:0000313" key="3">
    <source>
        <dbReference type="Proteomes" id="UP001066276"/>
    </source>
</evidence>
<evidence type="ECO:0000256" key="1">
    <source>
        <dbReference type="SAM" id="MobiDB-lite"/>
    </source>
</evidence>
<gene>
    <name evidence="2" type="ORF">NDU88_004314</name>
</gene>
<accession>A0AAV7RJZ0</accession>
<feature type="compositionally biased region" description="Basic and acidic residues" evidence="1">
    <location>
        <begin position="1"/>
        <end position="18"/>
    </location>
</feature>
<comment type="caution">
    <text evidence="2">The sequence shown here is derived from an EMBL/GenBank/DDBJ whole genome shotgun (WGS) entry which is preliminary data.</text>
</comment>
<dbReference type="EMBL" id="JANPWB010000009">
    <property type="protein sequence ID" value="KAJ1151534.1"/>
    <property type="molecule type" value="Genomic_DNA"/>
</dbReference>
<name>A0AAV7RJZ0_PLEWA</name>
<proteinExistence type="predicted"/>
<keyword evidence="3" id="KW-1185">Reference proteome</keyword>
<feature type="region of interest" description="Disordered" evidence="1">
    <location>
        <begin position="1"/>
        <end position="109"/>
    </location>
</feature>
<dbReference type="AlphaFoldDB" id="A0AAV7RJZ0"/>
<organism evidence="2 3">
    <name type="scientific">Pleurodeles waltl</name>
    <name type="common">Iberian ribbed newt</name>
    <dbReference type="NCBI Taxonomy" id="8319"/>
    <lineage>
        <taxon>Eukaryota</taxon>
        <taxon>Metazoa</taxon>
        <taxon>Chordata</taxon>
        <taxon>Craniata</taxon>
        <taxon>Vertebrata</taxon>
        <taxon>Euteleostomi</taxon>
        <taxon>Amphibia</taxon>
        <taxon>Batrachia</taxon>
        <taxon>Caudata</taxon>
        <taxon>Salamandroidea</taxon>
        <taxon>Salamandridae</taxon>
        <taxon>Pleurodelinae</taxon>
        <taxon>Pleurodeles</taxon>
    </lineage>
</organism>